<sequence>MRSARVRTRFFMGGTLEHLSKARTVSGGQSAAGNRQRAPCPAPATIPPVRLTLQAITDPHAYDKVVSEMPITSALQGWGYGEARRVLGQVPMRYLIKDGERTVGAVQLLRKRLVPGLSTLYAPRGPAIESLELLPAFADAVRKVAKPTDVLLKIEPPYPYLAGENDHGESLPAAFGPFRRSETEQPEHTIVADLRRSEDDLFSGLHSMARRNVRTAQKLGVVAGRDDDFEAFWEIFTATNERAKLGAFPREYYETMLREANAYGGEAYIVLSRYQGKALAGGFFVAMGKGTYYLFGGSVRDDRVGEDGQPLKDAKAPDAFYWNAMLDAQKRGYEFFDFWGIPRVLDESKHSYGVFKMKLKFSEQRVWYPAYELPLSPLAPLVNRALRRRKDQNNMRKRGTTDDVL</sequence>
<dbReference type="AlphaFoldDB" id="Q9RVG7"/>
<comment type="similarity">
    <text evidence="1">Belongs to the FemABX family.</text>
</comment>
<keyword evidence="2" id="KW-0808">Transferase</keyword>
<evidence type="ECO:0000256" key="1">
    <source>
        <dbReference type="ARBA" id="ARBA00009943"/>
    </source>
</evidence>
<dbReference type="PATRIC" id="fig|243230.17.peg.1258"/>
<evidence type="ECO:0000256" key="7">
    <source>
        <dbReference type="SAM" id="MobiDB-lite"/>
    </source>
</evidence>
<dbReference type="PROSITE" id="PS51191">
    <property type="entry name" value="FEMABX"/>
    <property type="match status" value="1"/>
</dbReference>
<dbReference type="KEGG" id="dra:DR_1062"/>
<dbReference type="GO" id="GO:0016755">
    <property type="term" value="F:aminoacyltransferase activity"/>
    <property type="evidence" value="ECO:0007669"/>
    <property type="project" value="InterPro"/>
</dbReference>
<dbReference type="eggNOG" id="COG2348">
    <property type="taxonomic scope" value="Bacteria"/>
</dbReference>
<dbReference type="InParanoid" id="Q9RVG7"/>
<dbReference type="SUPFAM" id="SSF55729">
    <property type="entry name" value="Acyl-CoA N-acyltransferases (Nat)"/>
    <property type="match status" value="2"/>
</dbReference>
<keyword evidence="3" id="KW-0133">Cell shape</keyword>
<dbReference type="PANTHER" id="PTHR36174:SF1">
    <property type="entry name" value="LIPID II:GLYCINE GLYCYLTRANSFERASE"/>
    <property type="match status" value="1"/>
</dbReference>
<dbReference type="Gene3D" id="3.40.630.30">
    <property type="match status" value="2"/>
</dbReference>
<dbReference type="STRING" id="243230.DR_1062"/>
<dbReference type="Pfam" id="PF02388">
    <property type="entry name" value="FemAB"/>
    <property type="match status" value="2"/>
</dbReference>
<keyword evidence="6" id="KW-0961">Cell wall biogenesis/degradation</keyword>
<reference evidence="8 9" key="1">
    <citation type="journal article" date="1999" name="Science">
        <title>Genome sequence of the radioresistant bacterium Deinococcus radiodurans R1.</title>
        <authorList>
            <person name="White O."/>
            <person name="Eisen J.A."/>
            <person name="Heidelberg J.F."/>
            <person name="Hickey E.K."/>
            <person name="Peterson J.D."/>
            <person name="Dodson R.J."/>
            <person name="Haft D.H."/>
            <person name="Gwinn M.L."/>
            <person name="Nelson W.C."/>
            <person name="Richardson D.L."/>
            <person name="Moffat K.S."/>
            <person name="Qin H."/>
            <person name="Jiang L."/>
            <person name="Pamphile W."/>
            <person name="Crosby M."/>
            <person name="Shen M."/>
            <person name="Vamathevan J.J."/>
            <person name="Lam P."/>
            <person name="McDonald L."/>
            <person name="Utterback T."/>
            <person name="Zalewski C."/>
            <person name="Makarova K.S."/>
            <person name="Aravind L."/>
            <person name="Daly M.J."/>
            <person name="Minton K.W."/>
            <person name="Fleischmann R.D."/>
            <person name="Ketchum K.A."/>
            <person name="Nelson K.E."/>
            <person name="Salzberg S."/>
            <person name="Smith H.O."/>
            <person name="Venter J.C."/>
            <person name="Fraser C.M."/>
        </authorList>
    </citation>
    <scope>NUCLEOTIDE SEQUENCE [LARGE SCALE GENOMIC DNA]</scope>
    <source>
        <strain evidence="9">ATCC 13939 / DSM 20539 / JCM 16871 / LMG 4051 / NBRC 15346 / NCIMB 9279 / R1 / VKM B-1422</strain>
    </source>
</reference>
<evidence type="ECO:0000256" key="4">
    <source>
        <dbReference type="ARBA" id="ARBA00022984"/>
    </source>
</evidence>
<accession>Q9RVG7</accession>
<protein>
    <submittedName>
        <fullName evidence="8">FemA-related protein</fullName>
    </submittedName>
</protein>
<dbReference type="GO" id="GO:0071555">
    <property type="term" value="P:cell wall organization"/>
    <property type="evidence" value="ECO:0007669"/>
    <property type="project" value="UniProtKB-KW"/>
</dbReference>
<evidence type="ECO:0000313" key="9">
    <source>
        <dbReference type="Proteomes" id="UP000002524"/>
    </source>
</evidence>
<dbReference type="PANTHER" id="PTHR36174">
    <property type="entry name" value="LIPID II:GLYCINE GLYCYLTRANSFERASE"/>
    <property type="match status" value="1"/>
</dbReference>
<dbReference type="PIR" id="D75441">
    <property type="entry name" value="D75441"/>
</dbReference>
<organism evidence="8 9">
    <name type="scientific">Deinococcus radiodurans (strain ATCC 13939 / DSM 20539 / JCM 16871 / CCUG 27074 / LMG 4051 / NBRC 15346 / NCIMB 9279 / VKM B-1422 / R1)</name>
    <dbReference type="NCBI Taxonomy" id="243230"/>
    <lineage>
        <taxon>Bacteria</taxon>
        <taxon>Thermotogati</taxon>
        <taxon>Deinococcota</taxon>
        <taxon>Deinococci</taxon>
        <taxon>Deinococcales</taxon>
        <taxon>Deinococcaceae</taxon>
        <taxon>Deinococcus</taxon>
    </lineage>
</organism>
<dbReference type="EnsemblBacteria" id="AAF10635">
    <property type="protein sequence ID" value="AAF10635"/>
    <property type="gene ID" value="DR_1062"/>
</dbReference>
<evidence type="ECO:0000256" key="2">
    <source>
        <dbReference type="ARBA" id="ARBA00022679"/>
    </source>
</evidence>
<evidence type="ECO:0000256" key="6">
    <source>
        <dbReference type="ARBA" id="ARBA00023316"/>
    </source>
</evidence>
<gene>
    <name evidence="8" type="ordered locus">DR_1062</name>
</gene>
<keyword evidence="9" id="KW-1185">Reference proteome</keyword>
<evidence type="ECO:0000256" key="3">
    <source>
        <dbReference type="ARBA" id="ARBA00022960"/>
    </source>
</evidence>
<dbReference type="InterPro" id="IPR050644">
    <property type="entry name" value="PG_Glycine_Bridge_Synth"/>
</dbReference>
<dbReference type="Proteomes" id="UP000002524">
    <property type="component" value="Chromosome 1"/>
</dbReference>
<dbReference type="InterPro" id="IPR003447">
    <property type="entry name" value="FEMABX"/>
</dbReference>
<evidence type="ECO:0000313" key="8">
    <source>
        <dbReference type="EMBL" id="AAF10635.1"/>
    </source>
</evidence>
<dbReference type="GO" id="GO:0008360">
    <property type="term" value="P:regulation of cell shape"/>
    <property type="evidence" value="ECO:0007669"/>
    <property type="project" value="UniProtKB-KW"/>
</dbReference>
<proteinExistence type="inferred from homology"/>
<dbReference type="GO" id="GO:0009252">
    <property type="term" value="P:peptidoglycan biosynthetic process"/>
    <property type="evidence" value="ECO:0007669"/>
    <property type="project" value="UniProtKB-KW"/>
</dbReference>
<dbReference type="OrthoDB" id="9785911at2"/>
<evidence type="ECO:0000256" key="5">
    <source>
        <dbReference type="ARBA" id="ARBA00023315"/>
    </source>
</evidence>
<keyword evidence="4" id="KW-0573">Peptidoglycan synthesis</keyword>
<name>Q9RVG7_DEIRA</name>
<keyword evidence="5" id="KW-0012">Acyltransferase</keyword>
<dbReference type="EMBL" id="AE000513">
    <property type="protein sequence ID" value="AAF10635.1"/>
    <property type="molecule type" value="Genomic_DNA"/>
</dbReference>
<feature type="region of interest" description="Disordered" evidence="7">
    <location>
        <begin position="24"/>
        <end position="44"/>
    </location>
</feature>
<dbReference type="InterPro" id="IPR016181">
    <property type="entry name" value="Acyl_CoA_acyltransferase"/>
</dbReference>
<dbReference type="PaxDb" id="243230-DR_1062"/>
<dbReference type="HOGENOM" id="CLU_048411_0_1_0"/>